<accession>A0A8D9FA66</accession>
<protein>
    <submittedName>
        <fullName evidence="2">Uncharacterized protein</fullName>
    </submittedName>
</protein>
<evidence type="ECO:0000313" key="2">
    <source>
        <dbReference type="EMBL" id="CAG6782024.1"/>
    </source>
</evidence>
<keyword evidence="1" id="KW-1133">Transmembrane helix</keyword>
<feature type="transmembrane region" description="Helical" evidence="1">
    <location>
        <begin position="51"/>
        <end position="73"/>
    </location>
</feature>
<evidence type="ECO:0000256" key="1">
    <source>
        <dbReference type="SAM" id="Phobius"/>
    </source>
</evidence>
<sequence length="164" mass="18710">MFSLPLFLPTDITCVCPLQVFLLSFSHTKIKRIPLSSFIIKTEIYTPDTPIYQSLLSTSFFIFSCIFIILLFVSAFHTFFSLLFENYLCSSFLILYFFVYSCPLTSILSILHVPIFLSPFTLLLPLYILLFYISPLTSHSPVITEFSVVCVTPLSLVLISPLHP</sequence>
<organism evidence="2">
    <name type="scientific">Cacopsylla melanoneura</name>
    <dbReference type="NCBI Taxonomy" id="428564"/>
    <lineage>
        <taxon>Eukaryota</taxon>
        <taxon>Metazoa</taxon>
        <taxon>Ecdysozoa</taxon>
        <taxon>Arthropoda</taxon>
        <taxon>Hexapoda</taxon>
        <taxon>Insecta</taxon>
        <taxon>Pterygota</taxon>
        <taxon>Neoptera</taxon>
        <taxon>Paraneoptera</taxon>
        <taxon>Hemiptera</taxon>
        <taxon>Sternorrhyncha</taxon>
        <taxon>Psylloidea</taxon>
        <taxon>Psyllidae</taxon>
        <taxon>Psyllinae</taxon>
        <taxon>Cacopsylla</taxon>
    </lineage>
</organism>
<keyword evidence="1" id="KW-0472">Membrane</keyword>
<proteinExistence type="predicted"/>
<dbReference type="EMBL" id="HBUF01625634">
    <property type="protein sequence ID" value="CAG6782024.1"/>
    <property type="molecule type" value="Transcribed_RNA"/>
</dbReference>
<dbReference type="AlphaFoldDB" id="A0A8D9FA66"/>
<feature type="transmembrane region" description="Helical" evidence="1">
    <location>
        <begin position="79"/>
        <end position="99"/>
    </location>
</feature>
<keyword evidence="1" id="KW-0812">Transmembrane</keyword>
<reference evidence="2" key="1">
    <citation type="submission" date="2021-05" db="EMBL/GenBank/DDBJ databases">
        <authorList>
            <person name="Alioto T."/>
            <person name="Alioto T."/>
            <person name="Gomez Garrido J."/>
        </authorList>
    </citation>
    <scope>NUCLEOTIDE SEQUENCE</scope>
</reference>
<feature type="transmembrane region" description="Helical" evidence="1">
    <location>
        <begin position="111"/>
        <end position="133"/>
    </location>
</feature>
<name>A0A8D9FA66_9HEMI</name>